<dbReference type="Gene3D" id="2.170.130.10">
    <property type="entry name" value="TonB-dependent receptor, plug domain"/>
    <property type="match status" value="1"/>
</dbReference>
<dbReference type="PROSITE" id="PS52016">
    <property type="entry name" value="TONB_DEPENDENT_REC_3"/>
    <property type="match status" value="1"/>
</dbReference>
<evidence type="ECO:0000313" key="13">
    <source>
        <dbReference type="EMBL" id="ATI79172.1"/>
    </source>
</evidence>
<keyword evidence="10" id="KW-0732">Signal</keyword>
<keyword evidence="7 8" id="KW-0998">Cell outer membrane</keyword>
<comment type="similarity">
    <text evidence="8 9">Belongs to the TonB-dependent receptor family.</text>
</comment>
<evidence type="ECO:0000256" key="1">
    <source>
        <dbReference type="ARBA" id="ARBA00004571"/>
    </source>
</evidence>
<sequence>MNISRHNNIRAALFAASAFGALGLAQAAAAQDAAAPAETAAAPQDSETADIVVTGIRASLESATNAKKNAVAFGDSIFAEDIGKLPATNLAETLNRMPGVRLTRDISGEGTQVSIRGLGPSFSKVLLNGSQFQVASDGGTNGGQGSNRQVDLDFFPSELFTRLDLAKSPSPSTLEGGIAGTVNLRNARPFDKPGTHLTVVAQGQYTDANDKIGPRGAIVASHTTDTFGILVGVAGVKAKTRVKGFETVGWTDGNLGAGDPGGNNFSWASVVPNNAGHGLVAGQPVDVVATSGLTRSQLSTALLPRLGRESLTDGTRSRISALASLEWRPSDELHFALDGMWAKSKRDYSKVNMNWQVRNSGPGTGAQATGGMIPIDLTVDDNNVVTSGTFANSSFFLEASLFDQSTTFWNVNPSLTWQPSDTVKIDASVNYSKSHFSREQPTFAFQTTPQSGVDVYYDNSGSGDYPSITTNIDLNDPNNGTWQWYRQNITMLKRKTETKGAHIDGTFGDDLFNVKIGGAYDQATRSIRAYDNSPAYQLSVCGAGCTGATGTVPTSAIAQYLNSSSAAGFIVPDFDALKNVTNYASFLASAPETRGAVTGGATGDIDEKVWGAYFELNGVTTIAGRDLHINAGMRYAHTDQKVTGPSQVGTAIIDITANKKYENFLPAINLTYDVTDNLKLRASASRTMTRPDAGLILPGITFSDPSALVANAGNPDLKPYTSDNYDLGGEFYTGGIGYVGLSFFMKNVQGFTVTRQEQVAFGSLNIPFDSLISTQQDALRNRAALTGTAIDALPITVSRPVNLSDLKIKGIEATWVQPLDFLVKGLGFSANGTRLKQSSSSGLFAEGIPKYGYNLQGFYEDHGLSVSVNYVWTGKSVAGNGPQNGITGADLIAEARGQLDTSIGYQLPFFNKALRLTVDVLNITDEPLVTNFEYKNAPYSVYYPGRTVLAGIRASF</sequence>
<protein>
    <submittedName>
        <fullName evidence="13">TonB-dependent receptor</fullName>
    </submittedName>
</protein>
<dbReference type="EMBL" id="CP023741">
    <property type="protein sequence ID" value="ATI79172.1"/>
    <property type="molecule type" value="Genomic_DNA"/>
</dbReference>
<gene>
    <name evidence="13" type="ORF">A6768_03510</name>
</gene>
<dbReference type="Gene3D" id="2.40.170.20">
    <property type="entry name" value="TonB-dependent receptor, beta-barrel domain"/>
    <property type="match status" value="1"/>
</dbReference>
<dbReference type="InterPro" id="IPR036942">
    <property type="entry name" value="Beta-barrel_TonB_sf"/>
</dbReference>
<dbReference type="InterPro" id="IPR012910">
    <property type="entry name" value="Plug_dom"/>
</dbReference>
<keyword evidence="2 8" id="KW-0813">Transport</keyword>
<evidence type="ECO:0000256" key="7">
    <source>
        <dbReference type="ARBA" id="ARBA00023237"/>
    </source>
</evidence>
<dbReference type="KEGG" id="sya:A6768_03510"/>
<evidence type="ECO:0000256" key="8">
    <source>
        <dbReference type="PROSITE-ProRule" id="PRU01360"/>
    </source>
</evidence>
<evidence type="ECO:0000256" key="10">
    <source>
        <dbReference type="SAM" id="SignalP"/>
    </source>
</evidence>
<evidence type="ECO:0000256" key="4">
    <source>
        <dbReference type="ARBA" id="ARBA00022692"/>
    </source>
</evidence>
<dbReference type="SUPFAM" id="SSF56935">
    <property type="entry name" value="Porins"/>
    <property type="match status" value="1"/>
</dbReference>
<dbReference type="PANTHER" id="PTHR40980">
    <property type="entry name" value="PLUG DOMAIN-CONTAINING PROTEIN"/>
    <property type="match status" value="1"/>
</dbReference>
<proteinExistence type="inferred from homology"/>
<evidence type="ECO:0000256" key="9">
    <source>
        <dbReference type="RuleBase" id="RU003357"/>
    </source>
</evidence>
<accession>A0A291MVQ4</accession>
<dbReference type="InterPro" id="IPR039426">
    <property type="entry name" value="TonB-dep_rcpt-like"/>
</dbReference>
<keyword evidence="5 9" id="KW-0798">TonB box</keyword>
<reference evidence="13 14" key="1">
    <citation type="submission" date="2017-10" db="EMBL/GenBank/DDBJ databases">
        <title>Sphingobium yanoikuyae S72.</title>
        <authorList>
            <person name="Sanchez E."/>
            <person name="Bustos P."/>
            <person name="Mendoza P."/>
            <person name="Guo X."/>
            <person name="Mendoza A."/>
        </authorList>
    </citation>
    <scope>NUCLEOTIDE SEQUENCE [LARGE SCALE GENOMIC DNA]</scope>
    <source>
        <strain evidence="13 14">S72</strain>
    </source>
</reference>
<name>A0A291MVQ4_SPHYA</name>
<organism evidence="13 14">
    <name type="scientific">Sphingobium yanoikuyae</name>
    <name type="common">Sphingomonas yanoikuyae</name>
    <dbReference type="NCBI Taxonomy" id="13690"/>
    <lineage>
        <taxon>Bacteria</taxon>
        <taxon>Pseudomonadati</taxon>
        <taxon>Pseudomonadota</taxon>
        <taxon>Alphaproteobacteria</taxon>
        <taxon>Sphingomonadales</taxon>
        <taxon>Sphingomonadaceae</taxon>
        <taxon>Sphingobium</taxon>
    </lineage>
</organism>
<dbReference type="GO" id="GO:0009279">
    <property type="term" value="C:cell outer membrane"/>
    <property type="evidence" value="ECO:0007669"/>
    <property type="project" value="UniProtKB-SubCell"/>
</dbReference>
<evidence type="ECO:0000259" key="12">
    <source>
        <dbReference type="Pfam" id="PF07715"/>
    </source>
</evidence>
<keyword evidence="6 8" id="KW-0472">Membrane</keyword>
<evidence type="ECO:0000313" key="14">
    <source>
        <dbReference type="Proteomes" id="UP000219422"/>
    </source>
</evidence>
<dbReference type="Pfam" id="PF07715">
    <property type="entry name" value="Plug"/>
    <property type="match status" value="1"/>
</dbReference>
<feature type="domain" description="TonB-dependent receptor plug" evidence="12">
    <location>
        <begin position="76"/>
        <end position="180"/>
    </location>
</feature>
<evidence type="ECO:0000256" key="2">
    <source>
        <dbReference type="ARBA" id="ARBA00022448"/>
    </source>
</evidence>
<feature type="chain" id="PRO_5013262438" evidence="10">
    <location>
        <begin position="28"/>
        <end position="956"/>
    </location>
</feature>
<dbReference type="Proteomes" id="UP000219422">
    <property type="component" value="Chromosome"/>
</dbReference>
<dbReference type="AlphaFoldDB" id="A0A291MVQ4"/>
<keyword evidence="13" id="KW-0675">Receptor</keyword>
<evidence type="ECO:0000256" key="6">
    <source>
        <dbReference type="ARBA" id="ARBA00023136"/>
    </source>
</evidence>
<keyword evidence="3 8" id="KW-1134">Transmembrane beta strand</keyword>
<keyword evidence="4 8" id="KW-0812">Transmembrane</keyword>
<feature type="domain" description="TonB-dependent receptor-like beta-barrel" evidence="11">
    <location>
        <begin position="456"/>
        <end position="923"/>
    </location>
</feature>
<comment type="subcellular location">
    <subcellularLocation>
        <location evidence="1 8">Cell outer membrane</location>
        <topology evidence="1 8">Multi-pass membrane protein</topology>
    </subcellularLocation>
</comment>
<evidence type="ECO:0000259" key="11">
    <source>
        <dbReference type="Pfam" id="PF00593"/>
    </source>
</evidence>
<evidence type="ECO:0000256" key="3">
    <source>
        <dbReference type="ARBA" id="ARBA00022452"/>
    </source>
</evidence>
<dbReference type="Pfam" id="PF00593">
    <property type="entry name" value="TonB_dep_Rec_b-barrel"/>
    <property type="match status" value="1"/>
</dbReference>
<dbReference type="CDD" id="cd01347">
    <property type="entry name" value="ligand_gated_channel"/>
    <property type="match status" value="1"/>
</dbReference>
<dbReference type="InterPro" id="IPR037066">
    <property type="entry name" value="Plug_dom_sf"/>
</dbReference>
<dbReference type="InterPro" id="IPR000531">
    <property type="entry name" value="Beta-barrel_TonB"/>
</dbReference>
<dbReference type="GeneID" id="57775902"/>
<dbReference type="RefSeq" id="WP_097382593.1">
    <property type="nucleotide sequence ID" value="NZ_CP023741.1"/>
</dbReference>
<dbReference type="PANTHER" id="PTHR40980:SF3">
    <property type="entry name" value="TONB-DEPENDENT RECEPTOR-LIKE BETA-BARREL DOMAIN-CONTAINING PROTEIN"/>
    <property type="match status" value="1"/>
</dbReference>
<feature type="signal peptide" evidence="10">
    <location>
        <begin position="1"/>
        <end position="27"/>
    </location>
</feature>
<dbReference type="NCBIfam" id="TIGR01782">
    <property type="entry name" value="TonB-Xanth-Caul"/>
    <property type="match status" value="1"/>
</dbReference>
<evidence type="ECO:0000256" key="5">
    <source>
        <dbReference type="ARBA" id="ARBA00023077"/>
    </source>
</evidence>
<dbReference type="InterPro" id="IPR010104">
    <property type="entry name" value="TonB_rcpt_bac"/>
</dbReference>